<proteinExistence type="predicted"/>
<dbReference type="Pfam" id="PF06945">
    <property type="entry name" value="DUF1289"/>
    <property type="match status" value="1"/>
</dbReference>
<sequence length="88" mass="10284">MAVEQRELFPLPNPCVNICEAGPRGYCLGCLRSREERYNWPQKPDSEKAEILKRLALRQRRKQAFLQRLVREEQIELGFTSQLDLPGV</sequence>
<dbReference type="OrthoDB" id="8911262at2"/>
<organism evidence="1 2">
    <name type="scientific">Aliidiomarina taiwanensis</name>
    <dbReference type="NCBI Taxonomy" id="946228"/>
    <lineage>
        <taxon>Bacteria</taxon>
        <taxon>Pseudomonadati</taxon>
        <taxon>Pseudomonadota</taxon>
        <taxon>Gammaproteobacteria</taxon>
        <taxon>Alteromonadales</taxon>
        <taxon>Idiomarinaceae</taxon>
        <taxon>Aliidiomarina</taxon>
    </lineage>
</organism>
<dbReference type="PANTHER" id="PTHR35175:SF1">
    <property type="entry name" value="OXIDOREDUCTASE"/>
    <property type="match status" value="1"/>
</dbReference>
<dbReference type="Proteomes" id="UP000286976">
    <property type="component" value="Unassembled WGS sequence"/>
</dbReference>
<name>A0A432XAN1_9GAMM</name>
<protein>
    <submittedName>
        <fullName evidence="1">DUF1289 domain-containing protein</fullName>
    </submittedName>
</protein>
<evidence type="ECO:0000313" key="2">
    <source>
        <dbReference type="Proteomes" id="UP000286976"/>
    </source>
</evidence>
<dbReference type="PANTHER" id="PTHR35175">
    <property type="entry name" value="DUF1289 DOMAIN-CONTAINING PROTEIN"/>
    <property type="match status" value="1"/>
</dbReference>
<dbReference type="RefSeq" id="WP_126756790.1">
    <property type="nucleotide sequence ID" value="NZ_PIPQ01000001.1"/>
</dbReference>
<evidence type="ECO:0000313" key="1">
    <source>
        <dbReference type="EMBL" id="RUO44468.1"/>
    </source>
</evidence>
<comment type="caution">
    <text evidence="1">The sequence shown here is derived from an EMBL/GenBank/DDBJ whole genome shotgun (WGS) entry which is preliminary data.</text>
</comment>
<keyword evidence="2" id="KW-1185">Reference proteome</keyword>
<dbReference type="InterPro" id="IPR010710">
    <property type="entry name" value="DUF1289"/>
</dbReference>
<dbReference type="AlphaFoldDB" id="A0A432XAN1"/>
<accession>A0A432XAN1</accession>
<dbReference type="EMBL" id="PIPQ01000001">
    <property type="protein sequence ID" value="RUO44468.1"/>
    <property type="molecule type" value="Genomic_DNA"/>
</dbReference>
<gene>
    <name evidence="1" type="ORF">CWE15_04220</name>
</gene>
<reference evidence="1 2" key="1">
    <citation type="journal article" date="2011" name="Front. Microbiol.">
        <title>Genomic signatures of strain selection and enhancement in Bacillus atrophaeus var. globigii, a historical biowarfare simulant.</title>
        <authorList>
            <person name="Gibbons H.S."/>
            <person name="Broomall S.M."/>
            <person name="McNew L.A."/>
            <person name="Daligault H."/>
            <person name="Chapman C."/>
            <person name="Bruce D."/>
            <person name="Karavis M."/>
            <person name="Krepps M."/>
            <person name="McGregor P.A."/>
            <person name="Hong C."/>
            <person name="Park K.H."/>
            <person name="Akmal A."/>
            <person name="Feldman A."/>
            <person name="Lin J.S."/>
            <person name="Chang W.E."/>
            <person name="Higgs B.W."/>
            <person name="Demirev P."/>
            <person name="Lindquist J."/>
            <person name="Liem A."/>
            <person name="Fochler E."/>
            <person name="Read T.D."/>
            <person name="Tapia R."/>
            <person name="Johnson S."/>
            <person name="Bishop-Lilly K.A."/>
            <person name="Detter C."/>
            <person name="Han C."/>
            <person name="Sozhamannan S."/>
            <person name="Rosenzweig C.N."/>
            <person name="Skowronski E.W."/>
        </authorList>
    </citation>
    <scope>NUCLEOTIDE SEQUENCE [LARGE SCALE GENOMIC DNA]</scope>
    <source>
        <strain evidence="1 2">AIT1</strain>
    </source>
</reference>